<evidence type="ECO:0000256" key="5">
    <source>
        <dbReference type="PROSITE-ProRule" id="PRU10141"/>
    </source>
</evidence>
<dbReference type="GO" id="GO:0004674">
    <property type="term" value="F:protein serine/threonine kinase activity"/>
    <property type="evidence" value="ECO:0007669"/>
    <property type="project" value="UniProtKB-KW"/>
</dbReference>
<evidence type="ECO:0000256" key="1">
    <source>
        <dbReference type="ARBA" id="ARBA00022679"/>
    </source>
</evidence>
<dbReference type="PROSITE" id="PS00107">
    <property type="entry name" value="PROTEIN_KINASE_ATP"/>
    <property type="match status" value="1"/>
</dbReference>
<comment type="similarity">
    <text evidence="6">Belongs to the protein kinase superfamily.</text>
</comment>
<accession>A0A7S0R4H8</accession>
<dbReference type="Pfam" id="PF00069">
    <property type="entry name" value="Pkinase"/>
    <property type="match status" value="1"/>
</dbReference>
<dbReference type="SUPFAM" id="SSF56112">
    <property type="entry name" value="Protein kinase-like (PK-like)"/>
    <property type="match status" value="1"/>
</dbReference>
<keyword evidence="2 5" id="KW-0547">Nucleotide-binding</keyword>
<keyword evidence="3" id="KW-0418">Kinase</keyword>
<proteinExistence type="inferred from homology"/>
<dbReference type="GO" id="GO:0005524">
    <property type="term" value="F:ATP binding"/>
    <property type="evidence" value="ECO:0007669"/>
    <property type="project" value="UniProtKB-UniRule"/>
</dbReference>
<evidence type="ECO:0000259" key="8">
    <source>
        <dbReference type="PROSITE" id="PS50011"/>
    </source>
</evidence>
<keyword evidence="4 5" id="KW-0067">ATP-binding</keyword>
<dbReference type="PROSITE" id="PS00108">
    <property type="entry name" value="PROTEIN_KINASE_ST"/>
    <property type="match status" value="1"/>
</dbReference>
<reference evidence="9" key="1">
    <citation type="submission" date="2021-01" db="EMBL/GenBank/DDBJ databases">
        <authorList>
            <person name="Corre E."/>
            <person name="Pelletier E."/>
            <person name="Niang G."/>
            <person name="Scheremetjew M."/>
            <person name="Finn R."/>
            <person name="Kale V."/>
            <person name="Holt S."/>
            <person name="Cochrane G."/>
            <person name="Meng A."/>
            <person name="Brown T."/>
            <person name="Cohen L."/>
        </authorList>
    </citation>
    <scope>NUCLEOTIDE SEQUENCE</scope>
    <source>
        <strain evidence="9">CCMP722</strain>
    </source>
</reference>
<organism evidence="9">
    <name type="scientific">Pyramimonas obovata</name>
    <dbReference type="NCBI Taxonomy" id="1411642"/>
    <lineage>
        <taxon>Eukaryota</taxon>
        <taxon>Viridiplantae</taxon>
        <taxon>Chlorophyta</taxon>
        <taxon>Pyramimonadophyceae</taxon>
        <taxon>Pyramimonadales</taxon>
        <taxon>Pyramimonadaceae</taxon>
        <taxon>Pyramimonas</taxon>
        <taxon>Pyramimonas incertae sedis</taxon>
    </lineage>
</organism>
<dbReference type="PROSITE" id="PS50011">
    <property type="entry name" value="PROTEIN_KINASE_DOM"/>
    <property type="match status" value="1"/>
</dbReference>
<dbReference type="InterPro" id="IPR000719">
    <property type="entry name" value="Prot_kinase_dom"/>
</dbReference>
<feature type="domain" description="Protein kinase" evidence="8">
    <location>
        <begin position="26"/>
        <end position="292"/>
    </location>
</feature>
<feature type="region of interest" description="Disordered" evidence="7">
    <location>
        <begin position="1"/>
        <end position="21"/>
    </location>
</feature>
<dbReference type="InterPro" id="IPR011009">
    <property type="entry name" value="Kinase-like_dom_sf"/>
</dbReference>
<dbReference type="PANTHER" id="PTHR24347">
    <property type="entry name" value="SERINE/THREONINE-PROTEIN KINASE"/>
    <property type="match status" value="1"/>
</dbReference>
<evidence type="ECO:0000256" key="6">
    <source>
        <dbReference type="RuleBase" id="RU000304"/>
    </source>
</evidence>
<gene>
    <name evidence="9" type="ORF">POBO1169_LOCUS8841</name>
</gene>
<dbReference type="InterPro" id="IPR008271">
    <property type="entry name" value="Ser/Thr_kinase_AS"/>
</dbReference>
<dbReference type="FunFam" id="1.10.510.10:FF:000571">
    <property type="entry name" value="Maternal embryonic leucine zipper kinase"/>
    <property type="match status" value="1"/>
</dbReference>
<dbReference type="AlphaFoldDB" id="A0A7S0R4H8"/>
<evidence type="ECO:0000256" key="4">
    <source>
        <dbReference type="ARBA" id="ARBA00022840"/>
    </source>
</evidence>
<dbReference type="CDD" id="cd05117">
    <property type="entry name" value="STKc_CAMK"/>
    <property type="match status" value="1"/>
</dbReference>
<dbReference type="Gene3D" id="1.10.510.10">
    <property type="entry name" value="Transferase(Phosphotransferase) domain 1"/>
    <property type="match status" value="1"/>
</dbReference>
<evidence type="ECO:0000256" key="2">
    <source>
        <dbReference type="ARBA" id="ARBA00022741"/>
    </source>
</evidence>
<dbReference type="SMART" id="SM00220">
    <property type="entry name" value="S_TKc"/>
    <property type="match status" value="1"/>
</dbReference>
<feature type="binding site" evidence="5">
    <location>
        <position position="64"/>
    </location>
    <ligand>
        <name>ATP</name>
        <dbReference type="ChEBI" id="CHEBI:30616"/>
    </ligand>
</feature>
<name>A0A7S0R4H8_9CHLO</name>
<evidence type="ECO:0000313" key="9">
    <source>
        <dbReference type="EMBL" id="CAD8666902.1"/>
    </source>
</evidence>
<protein>
    <recommendedName>
        <fullName evidence="8">Protein kinase domain-containing protein</fullName>
    </recommendedName>
</protein>
<dbReference type="InterPro" id="IPR017441">
    <property type="entry name" value="Protein_kinase_ATP_BS"/>
</dbReference>
<keyword evidence="6" id="KW-0723">Serine/threonine-protein kinase</keyword>
<evidence type="ECO:0000256" key="7">
    <source>
        <dbReference type="SAM" id="MobiDB-lite"/>
    </source>
</evidence>
<evidence type="ECO:0000256" key="3">
    <source>
        <dbReference type="ARBA" id="ARBA00022777"/>
    </source>
</evidence>
<sequence length="331" mass="36920">MDVAKDPKSGKNLGSGKNPNKFKDHYTVGKILGRGGFATVKLCTEKATGRQYACKVMHLPSPAKPGSSSSNDSSREDIFYEINVLCGLKHKNVTILKEYFEEGNQVYLVMELVKGGELLEALMDKGYYSEEDTRNCFKQLLDGIEYLHSRNVAHRDLKLENLLLTEKGKIDNIKIADFGLSKQQEAAMETICGSPQYVAPEILTAQQGYKYGKEVDLWSAGVILFMLLSGYPPFYDENEPMLFRKIQKAHFEFDDPVWEEVSDEAKSLITQLLTADPRVRLTATQALAHPWVGAKAKNVLLKGTMNNIKKDLARISSTASMNMPDVGNLAI</sequence>
<keyword evidence="1" id="KW-0808">Transferase</keyword>
<dbReference type="EMBL" id="HBFA01017305">
    <property type="protein sequence ID" value="CAD8666902.1"/>
    <property type="molecule type" value="Transcribed_RNA"/>
</dbReference>